<organism evidence="2 3">
    <name type="scientific">Pseudorhizobium halotolerans</name>
    <dbReference type="NCBI Taxonomy" id="1233081"/>
    <lineage>
        <taxon>Bacteria</taxon>
        <taxon>Pseudomonadati</taxon>
        <taxon>Pseudomonadota</taxon>
        <taxon>Alphaproteobacteria</taxon>
        <taxon>Hyphomicrobiales</taxon>
        <taxon>Rhizobiaceae</taxon>
        <taxon>Rhizobium/Agrobacterium group</taxon>
        <taxon>Pseudorhizobium</taxon>
    </lineage>
</organism>
<comment type="caution">
    <text evidence="2">The sequence shown here is derived from an EMBL/GenBank/DDBJ whole genome shotgun (WGS) entry which is preliminary data.</text>
</comment>
<name>A0ABM8PK84_9HYPH</name>
<evidence type="ECO:0000313" key="3">
    <source>
        <dbReference type="Proteomes" id="UP000601041"/>
    </source>
</evidence>
<proteinExistence type="predicted"/>
<protein>
    <submittedName>
        <fullName evidence="2">Uncharacterized protein</fullName>
    </submittedName>
</protein>
<feature type="signal peptide" evidence="1">
    <location>
        <begin position="1"/>
        <end position="22"/>
    </location>
</feature>
<keyword evidence="3" id="KW-1185">Reference proteome</keyword>
<gene>
    <name evidence="2" type="ORF">RHAB21_02273</name>
</gene>
<sequence length="68" mass="7548">MLLRFVSIALALAILSGGPLRAEDPVVDAQEVVSRQIIAFSRVTRRELLRRPVRTCATAYRTRAVSLP</sequence>
<dbReference type="EMBL" id="CABFWE030000005">
    <property type="protein sequence ID" value="CAD7034537.1"/>
    <property type="molecule type" value="Genomic_DNA"/>
</dbReference>
<accession>A0ABM8PK84</accession>
<evidence type="ECO:0000313" key="2">
    <source>
        <dbReference type="EMBL" id="CAD7034537.1"/>
    </source>
</evidence>
<dbReference type="Proteomes" id="UP000601041">
    <property type="component" value="Unassembled WGS sequence"/>
</dbReference>
<reference evidence="2 3" key="1">
    <citation type="submission" date="2020-11" db="EMBL/GenBank/DDBJ databases">
        <authorList>
            <person name="Lassalle F."/>
        </authorList>
    </citation>
    <scope>NUCLEOTIDE SEQUENCE [LARGE SCALE GENOMIC DNA]</scope>
    <source>
        <strain evidence="2 3">AB21</strain>
    </source>
</reference>
<feature type="chain" id="PRO_5046219801" evidence="1">
    <location>
        <begin position="23"/>
        <end position="68"/>
    </location>
</feature>
<evidence type="ECO:0000256" key="1">
    <source>
        <dbReference type="SAM" id="SignalP"/>
    </source>
</evidence>
<keyword evidence="1" id="KW-0732">Signal</keyword>